<sequence length="96" mass="10862">MIPLIDVPATIAQGMSAYRDVFCRDAGFEHVRCYLNGLLLSENKTLQGIHAQQVYPEGKAVSRRAMHEAVFEARWGSEVLMQRHRQLLGSQHRGRG</sequence>
<comment type="caution">
    <text evidence="1">The sequence shown here is derived from an EMBL/GenBank/DDBJ whole genome shotgun (WGS) entry which is preliminary data.</text>
</comment>
<proteinExistence type="predicted"/>
<dbReference type="EMBL" id="JAMPKM010000018">
    <property type="protein sequence ID" value="MEP0819966.1"/>
    <property type="molecule type" value="Genomic_DNA"/>
</dbReference>
<protein>
    <submittedName>
        <fullName evidence="1">Uncharacterized protein</fullName>
    </submittedName>
</protein>
<gene>
    <name evidence="1" type="ORF">NC998_22945</name>
</gene>
<accession>A0ABV0JFZ8</accession>
<evidence type="ECO:0000313" key="1">
    <source>
        <dbReference type="EMBL" id="MEP0819966.1"/>
    </source>
</evidence>
<evidence type="ECO:0000313" key="2">
    <source>
        <dbReference type="Proteomes" id="UP001464891"/>
    </source>
</evidence>
<dbReference type="RefSeq" id="WP_242017155.1">
    <property type="nucleotide sequence ID" value="NZ_JAMPKM010000018.1"/>
</dbReference>
<dbReference type="Proteomes" id="UP001464891">
    <property type="component" value="Unassembled WGS sequence"/>
</dbReference>
<organism evidence="1 2">
    <name type="scientific">Trichocoleus desertorum GB2-A4</name>
    <dbReference type="NCBI Taxonomy" id="2933944"/>
    <lineage>
        <taxon>Bacteria</taxon>
        <taxon>Bacillati</taxon>
        <taxon>Cyanobacteriota</taxon>
        <taxon>Cyanophyceae</taxon>
        <taxon>Leptolyngbyales</taxon>
        <taxon>Trichocoleusaceae</taxon>
        <taxon>Trichocoleus</taxon>
    </lineage>
</organism>
<reference evidence="1 2" key="1">
    <citation type="submission" date="2022-04" db="EMBL/GenBank/DDBJ databases">
        <title>Positive selection, recombination, and allopatry shape intraspecific diversity of widespread and dominant cyanobacteria.</title>
        <authorList>
            <person name="Wei J."/>
            <person name="Shu W."/>
            <person name="Hu C."/>
        </authorList>
    </citation>
    <scope>NUCLEOTIDE SEQUENCE [LARGE SCALE GENOMIC DNA]</scope>
    <source>
        <strain evidence="1 2">GB2-A4</strain>
    </source>
</reference>
<name>A0ABV0JFZ8_9CYAN</name>
<keyword evidence="2" id="KW-1185">Reference proteome</keyword>